<keyword evidence="2" id="KW-0238">DNA-binding</keyword>
<dbReference type="CDD" id="cd01392">
    <property type="entry name" value="HTH_LacI"/>
    <property type="match status" value="1"/>
</dbReference>
<evidence type="ECO:0000259" key="4">
    <source>
        <dbReference type="PROSITE" id="PS50932"/>
    </source>
</evidence>
<dbReference type="InterPro" id="IPR028082">
    <property type="entry name" value="Peripla_BP_I"/>
</dbReference>
<dbReference type="EMBL" id="RBZU01000006">
    <property type="protein sequence ID" value="RKP53678.1"/>
    <property type="molecule type" value="Genomic_DNA"/>
</dbReference>
<dbReference type="PANTHER" id="PTHR30146:SF109">
    <property type="entry name" value="HTH-TYPE TRANSCRIPTIONAL REGULATOR GALS"/>
    <property type="match status" value="1"/>
</dbReference>
<dbReference type="PROSITE" id="PS50932">
    <property type="entry name" value="HTH_LACI_2"/>
    <property type="match status" value="1"/>
</dbReference>
<evidence type="ECO:0000313" key="6">
    <source>
        <dbReference type="Proteomes" id="UP000270342"/>
    </source>
</evidence>
<sequence>MPSVRDVAKRAGVSISTVSVALNDASRVSAETHRRVMEAVEAIGYAPNSIARSLRLGRTNLIGLIVSEITNPFFAALAKVIQSEALKAGYNLIVCNSDENPARELELLDILRAQRVAGIIVSPCGRDETYRHALAGIVDVPLLTVDRYVEGLDRGFVGLDSRHAGRMVTEYLLRLGHRRIAFVGGPEGISSAELRLAGFRDAFDAAGIDVPNELVWHTDFRAETAYSIVREWMLKPVRPTAFIGVNNVAMIGALQAIEDLGFQCPFDVSLAGMDAFPMNSVIRPKLTVAAQPIEDIGRQAVASLLADVMRPKDAPAEHRALFLSPTLHVGGSCRDLRDAAGDHAPSRRGHADTPSG</sequence>
<comment type="caution">
    <text evidence="5">The sequence shown here is derived from an EMBL/GenBank/DDBJ whole genome shotgun (WGS) entry which is preliminary data.</text>
</comment>
<dbReference type="Pfam" id="PF13377">
    <property type="entry name" value="Peripla_BP_3"/>
    <property type="match status" value="1"/>
</dbReference>
<keyword evidence="1" id="KW-0805">Transcription regulation</keyword>
<evidence type="ECO:0000256" key="1">
    <source>
        <dbReference type="ARBA" id="ARBA00023015"/>
    </source>
</evidence>
<evidence type="ECO:0000256" key="3">
    <source>
        <dbReference type="ARBA" id="ARBA00023163"/>
    </source>
</evidence>
<gene>
    <name evidence="5" type="ORF">D7S86_15525</name>
</gene>
<dbReference type="Gene3D" id="1.10.260.40">
    <property type="entry name" value="lambda repressor-like DNA-binding domains"/>
    <property type="match status" value="1"/>
</dbReference>
<keyword evidence="3" id="KW-0804">Transcription</keyword>
<dbReference type="PROSITE" id="PS00356">
    <property type="entry name" value="HTH_LACI_1"/>
    <property type="match status" value="1"/>
</dbReference>
<dbReference type="Gene3D" id="3.40.50.2300">
    <property type="match status" value="2"/>
</dbReference>
<evidence type="ECO:0000313" key="5">
    <source>
        <dbReference type="EMBL" id="RKP53678.1"/>
    </source>
</evidence>
<evidence type="ECO:0000256" key="2">
    <source>
        <dbReference type="ARBA" id="ARBA00023125"/>
    </source>
</evidence>
<organism evidence="5 6">
    <name type="scientific">Pararobbsia silviterrae</name>
    <dbReference type="NCBI Taxonomy" id="1792498"/>
    <lineage>
        <taxon>Bacteria</taxon>
        <taxon>Pseudomonadati</taxon>
        <taxon>Pseudomonadota</taxon>
        <taxon>Betaproteobacteria</taxon>
        <taxon>Burkholderiales</taxon>
        <taxon>Burkholderiaceae</taxon>
        <taxon>Pararobbsia</taxon>
    </lineage>
</organism>
<dbReference type="SMART" id="SM00354">
    <property type="entry name" value="HTH_LACI"/>
    <property type="match status" value="1"/>
</dbReference>
<dbReference type="InterPro" id="IPR046335">
    <property type="entry name" value="LacI/GalR-like_sensor"/>
</dbReference>
<dbReference type="RefSeq" id="WP_121087753.1">
    <property type="nucleotide sequence ID" value="NZ_RBZU01000006.1"/>
</dbReference>
<keyword evidence="6" id="KW-1185">Reference proteome</keyword>
<dbReference type="PANTHER" id="PTHR30146">
    <property type="entry name" value="LACI-RELATED TRANSCRIPTIONAL REPRESSOR"/>
    <property type="match status" value="1"/>
</dbReference>
<dbReference type="InterPro" id="IPR000843">
    <property type="entry name" value="HTH_LacI"/>
</dbReference>
<dbReference type="CDD" id="cd06267">
    <property type="entry name" value="PBP1_LacI_sugar_binding-like"/>
    <property type="match status" value="1"/>
</dbReference>
<dbReference type="GO" id="GO:0003700">
    <property type="term" value="F:DNA-binding transcription factor activity"/>
    <property type="evidence" value="ECO:0007669"/>
    <property type="project" value="TreeGrafter"/>
</dbReference>
<reference evidence="5 6" key="1">
    <citation type="submission" date="2018-10" db="EMBL/GenBank/DDBJ databases">
        <title>Robbsia sp. DHC34, isolated from soil.</title>
        <authorList>
            <person name="Gao Z.-H."/>
            <person name="Qiu L.-H."/>
        </authorList>
    </citation>
    <scope>NUCLEOTIDE SEQUENCE [LARGE SCALE GENOMIC DNA]</scope>
    <source>
        <strain evidence="5 6">DHC34</strain>
    </source>
</reference>
<feature type="domain" description="HTH lacI-type" evidence="4">
    <location>
        <begin position="2"/>
        <end position="56"/>
    </location>
</feature>
<dbReference type="InterPro" id="IPR010982">
    <property type="entry name" value="Lambda_DNA-bd_dom_sf"/>
</dbReference>
<dbReference type="SUPFAM" id="SSF53822">
    <property type="entry name" value="Periplasmic binding protein-like I"/>
    <property type="match status" value="1"/>
</dbReference>
<protein>
    <submittedName>
        <fullName evidence="5">LacI family transcriptional regulator</fullName>
    </submittedName>
</protein>
<dbReference type="Proteomes" id="UP000270342">
    <property type="component" value="Unassembled WGS sequence"/>
</dbReference>
<dbReference type="GO" id="GO:0000976">
    <property type="term" value="F:transcription cis-regulatory region binding"/>
    <property type="evidence" value="ECO:0007669"/>
    <property type="project" value="TreeGrafter"/>
</dbReference>
<dbReference type="OrthoDB" id="9805642at2"/>
<proteinExistence type="predicted"/>
<accession>A0A494XXD2</accession>
<dbReference type="Pfam" id="PF00356">
    <property type="entry name" value="LacI"/>
    <property type="match status" value="1"/>
</dbReference>
<name>A0A494XXD2_9BURK</name>
<dbReference type="SUPFAM" id="SSF47413">
    <property type="entry name" value="lambda repressor-like DNA-binding domains"/>
    <property type="match status" value="1"/>
</dbReference>
<dbReference type="AlphaFoldDB" id="A0A494XXD2"/>